<keyword evidence="2" id="KW-1185">Reference proteome</keyword>
<sequence>MSFLSGGSECATNSNPLAQFSKSSQIDTGLHESIRQQQQQGSLVGHPDQLRETVMMNQQDMQNFNEFQNSQNLNRSHHFNFQPMANPELQAQHLNIQPQQGSSGSLVNEFNALRINQASSPMVMGSTKQSGWSSEFASAGPAGPIQQDSSNIPQQQHQLPTARMMPSMMNSAFRMNMMNRPNILQAQPITENQQVQQQSDAMLSKEDWEETFKEIEQQDADVVLNSKESVFDKVWDDIEGKYVTPETDLYETEDVNEFKAQWEKDFEKYATTRLNYGEYKFESQNQFSKNPSAYEIGVKLMESGAKLSEAALAFEAALQEDPNHVDAWLKLGQVQTQNEKEL</sequence>
<gene>
    <name evidence="1" type="ORF">Amon02_000808300</name>
</gene>
<organism evidence="1 2">
    <name type="scientific">Ambrosiozyma monospora</name>
    <name type="common">Yeast</name>
    <name type="synonym">Endomycopsis monosporus</name>
    <dbReference type="NCBI Taxonomy" id="43982"/>
    <lineage>
        <taxon>Eukaryota</taxon>
        <taxon>Fungi</taxon>
        <taxon>Dikarya</taxon>
        <taxon>Ascomycota</taxon>
        <taxon>Saccharomycotina</taxon>
        <taxon>Pichiomycetes</taxon>
        <taxon>Pichiales</taxon>
        <taxon>Pichiaceae</taxon>
        <taxon>Ambrosiozyma</taxon>
    </lineage>
</organism>
<accession>A0ACB5TEA3</accession>
<reference evidence="1" key="1">
    <citation type="submission" date="2023-04" db="EMBL/GenBank/DDBJ databases">
        <title>Ambrosiozyma monospora NBRC 10751.</title>
        <authorList>
            <person name="Ichikawa N."/>
            <person name="Sato H."/>
            <person name="Tonouchi N."/>
        </authorList>
    </citation>
    <scope>NUCLEOTIDE SEQUENCE</scope>
    <source>
        <strain evidence="1">NBRC 10751</strain>
    </source>
</reference>
<dbReference type="Proteomes" id="UP001165064">
    <property type="component" value="Unassembled WGS sequence"/>
</dbReference>
<evidence type="ECO:0000313" key="1">
    <source>
        <dbReference type="EMBL" id="GME86749.1"/>
    </source>
</evidence>
<protein>
    <submittedName>
        <fullName evidence="1">Unnamed protein product</fullName>
    </submittedName>
</protein>
<dbReference type="EMBL" id="BSXS01006984">
    <property type="protein sequence ID" value="GME86749.1"/>
    <property type="molecule type" value="Genomic_DNA"/>
</dbReference>
<comment type="caution">
    <text evidence="1">The sequence shown here is derived from an EMBL/GenBank/DDBJ whole genome shotgun (WGS) entry which is preliminary data.</text>
</comment>
<proteinExistence type="predicted"/>
<name>A0ACB5TEA3_AMBMO</name>
<evidence type="ECO:0000313" key="2">
    <source>
        <dbReference type="Proteomes" id="UP001165064"/>
    </source>
</evidence>